<proteinExistence type="inferred from homology"/>
<dbReference type="InterPro" id="IPR029063">
    <property type="entry name" value="SAM-dependent_MTases_sf"/>
</dbReference>
<gene>
    <name evidence="6 7" type="primary">prmA</name>
    <name evidence="7" type="ORF">GND95_02245</name>
</gene>
<evidence type="ECO:0000313" key="8">
    <source>
        <dbReference type="Proteomes" id="UP000483018"/>
    </source>
</evidence>
<comment type="caution">
    <text evidence="7">The sequence shown here is derived from an EMBL/GenBank/DDBJ whole genome shotgun (WGS) entry which is preliminary data.</text>
</comment>
<keyword evidence="3 6" id="KW-0489">Methyltransferase</keyword>
<keyword evidence="4 6" id="KW-0808">Transferase</keyword>
<dbReference type="SUPFAM" id="SSF53335">
    <property type="entry name" value="S-adenosyl-L-methionine-dependent methyltransferases"/>
    <property type="match status" value="1"/>
</dbReference>
<dbReference type="HAMAP" id="MF_00735">
    <property type="entry name" value="Methyltr_PrmA"/>
    <property type="match status" value="1"/>
</dbReference>
<evidence type="ECO:0000256" key="5">
    <source>
        <dbReference type="ARBA" id="ARBA00022691"/>
    </source>
</evidence>
<protein>
    <recommendedName>
        <fullName evidence="6">Ribosomal protein L11 methyltransferase</fullName>
        <shortName evidence="6">L11 Mtase</shortName>
        <ecNumber evidence="6">2.1.1.-</ecNumber>
    </recommendedName>
</protein>
<keyword evidence="7" id="KW-0689">Ribosomal protein</keyword>
<dbReference type="PIRSF" id="PIRSF000401">
    <property type="entry name" value="RPL11_MTase"/>
    <property type="match status" value="1"/>
</dbReference>
<comment type="similarity">
    <text evidence="1 6">Belongs to the methyltransferase superfamily. PrmA family.</text>
</comment>
<dbReference type="GO" id="GO:0005737">
    <property type="term" value="C:cytoplasm"/>
    <property type="evidence" value="ECO:0007669"/>
    <property type="project" value="UniProtKB-SubCell"/>
</dbReference>
<dbReference type="Pfam" id="PF06325">
    <property type="entry name" value="PrmA"/>
    <property type="match status" value="1"/>
</dbReference>
<evidence type="ECO:0000256" key="4">
    <source>
        <dbReference type="ARBA" id="ARBA00022679"/>
    </source>
</evidence>
<evidence type="ECO:0000256" key="1">
    <source>
        <dbReference type="ARBA" id="ARBA00009741"/>
    </source>
</evidence>
<dbReference type="EMBL" id="WSLF01000001">
    <property type="protein sequence ID" value="KAE9637273.1"/>
    <property type="molecule type" value="Genomic_DNA"/>
</dbReference>
<evidence type="ECO:0000313" key="7">
    <source>
        <dbReference type="EMBL" id="KAE9637273.1"/>
    </source>
</evidence>
<dbReference type="PANTHER" id="PTHR43648:SF1">
    <property type="entry name" value="ELECTRON TRANSFER FLAVOPROTEIN BETA SUBUNIT LYSINE METHYLTRANSFERASE"/>
    <property type="match status" value="1"/>
</dbReference>
<dbReference type="InterPro" id="IPR004498">
    <property type="entry name" value="Ribosomal_PrmA_MeTrfase"/>
</dbReference>
<comment type="subcellular location">
    <subcellularLocation>
        <location evidence="6">Cytoplasm</location>
    </subcellularLocation>
</comment>
<comment type="catalytic activity">
    <reaction evidence="6">
        <text>L-lysyl-[protein] + 3 S-adenosyl-L-methionine = N(6),N(6),N(6)-trimethyl-L-lysyl-[protein] + 3 S-adenosyl-L-homocysteine + 3 H(+)</text>
        <dbReference type="Rhea" id="RHEA:54192"/>
        <dbReference type="Rhea" id="RHEA-COMP:9752"/>
        <dbReference type="Rhea" id="RHEA-COMP:13826"/>
        <dbReference type="ChEBI" id="CHEBI:15378"/>
        <dbReference type="ChEBI" id="CHEBI:29969"/>
        <dbReference type="ChEBI" id="CHEBI:57856"/>
        <dbReference type="ChEBI" id="CHEBI:59789"/>
        <dbReference type="ChEBI" id="CHEBI:61961"/>
    </reaction>
</comment>
<accession>A0A7C8HHT6</accession>
<feature type="binding site" evidence="6">
    <location>
        <position position="189"/>
    </location>
    <ligand>
        <name>S-adenosyl-L-methionine</name>
        <dbReference type="ChEBI" id="CHEBI:59789"/>
    </ligand>
</feature>
<keyword evidence="5 6" id="KW-0949">S-adenosyl-L-methionine</keyword>
<dbReference type="OrthoDB" id="9785995at2"/>
<feature type="binding site" evidence="6">
    <location>
        <position position="168"/>
    </location>
    <ligand>
        <name>S-adenosyl-L-methionine</name>
        <dbReference type="ChEBI" id="CHEBI:59789"/>
    </ligand>
</feature>
<organism evidence="7 8">
    <name type="scientific">Defluviitalea raffinosedens</name>
    <dbReference type="NCBI Taxonomy" id="1450156"/>
    <lineage>
        <taxon>Bacteria</taxon>
        <taxon>Bacillati</taxon>
        <taxon>Bacillota</taxon>
        <taxon>Clostridia</taxon>
        <taxon>Lachnospirales</taxon>
        <taxon>Defluviitaleaceae</taxon>
        <taxon>Defluviitalea</taxon>
    </lineage>
</organism>
<dbReference type="EC" id="2.1.1.-" evidence="6"/>
<feature type="binding site" evidence="6">
    <location>
        <position position="254"/>
    </location>
    <ligand>
        <name>S-adenosyl-L-methionine</name>
        <dbReference type="ChEBI" id="CHEBI:59789"/>
    </ligand>
</feature>
<reference evidence="7 8" key="1">
    <citation type="submission" date="2019-12" db="EMBL/GenBank/DDBJ databases">
        <title>Defluviitalea raffinosedens, isolated from a biogas fermenter, genome sequencing and characterization.</title>
        <authorList>
            <person name="Rettenmaier R."/>
            <person name="Schneider M."/>
            <person name="Neuhaus K."/>
            <person name="Liebl W."/>
            <person name="Zverlov V."/>
        </authorList>
    </citation>
    <scope>NUCLEOTIDE SEQUENCE [LARGE SCALE GENOMIC DNA]</scope>
    <source>
        <strain evidence="7 8">249c-K6</strain>
    </source>
</reference>
<dbReference type="GO" id="GO:0008276">
    <property type="term" value="F:protein methyltransferase activity"/>
    <property type="evidence" value="ECO:0007669"/>
    <property type="project" value="UniProtKB-UniRule"/>
</dbReference>
<dbReference type="PANTHER" id="PTHR43648">
    <property type="entry name" value="ELECTRON TRANSFER FLAVOPROTEIN BETA SUBUNIT LYSINE METHYLTRANSFERASE"/>
    <property type="match status" value="1"/>
</dbReference>
<dbReference type="Proteomes" id="UP000483018">
    <property type="component" value="Unassembled WGS sequence"/>
</dbReference>
<dbReference type="AlphaFoldDB" id="A0A7C8HHT6"/>
<dbReference type="GO" id="GO:0005840">
    <property type="term" value="C:ribosome"/>
    <property type="evidence" value="ECO:0007669"/>
    <property type="project" value="UniProtKB-KW"/>
</dbReference>
<sequence length="319" mass="35789">MNDLKWIRLTISTKSEAVEAISYALTNIGIPTIEIDDPNDITMTMEKKNKTDWDYIDEELLKSKDMNEVLIKVYLPEDAPYEEKIIQIQNSLNHIKQFLDVGKGTVQTDVLHEEEWANSWKKYYKPIKIGKNIVIKPSWEEYTSTDEREIIIEMDPGMAFGTGTHETTAMCLELLEKYITKGNIVFDIGCGSGILGIASAKLGASSVIGVDLDANAVKVAKNNVNSNHVEHIMKVYEGNLLDVVNEKADIVVANIIADVIIELSESVLDFLNPKGFFIASGIIKERLQDVQEAMTKNRLDIVEIFEEGSWCALAAKMKE</sequence>
<dbReference type="InterPro" id="IPR050078">
    <property type="entry name" value="Ribosomal_L11_MeTrfase_PrmA"/>
</dbReference>
<dbReference type="Gene3D" id="3.40.50.150">
    <property type="entry name" value="Vaccinia Virus protein VP39"/>
    <property type="match status" value="1"/>
</dbReference>
<keyword evidence="8" id="KW-1185">Reference proteome</keyword>
<dbReference type="GO" id="GO:0032259">
    <property type="term" value="P:methylation"/>
    <property type="evidence" value="ECO:0007669"/>
    <property type="project" value="UniProtKB-KW"/>
</dbReference>
<dbReference type="NCBIfam" id="TIGR00406">
    <property type="entry name" value="prmA"/>
    <property type="match status" value="1"/>
</dbReference>
<feature type="binding site" evidence="6">
    <location>
        <position position="211"/>
    </location>
    <ligand>
        <name>S-adenosyl-L-methionine</name>
        <dbReference type="ChEBI" id="CHEBI:59789"/>
    </ligand>
</feature>
<evidence type="ECO:0000256" key="2">
    <source>
        <dbReference type="ARBA" id="ARBA00022490"/>
    </source>
</evidence>
<evidence type="ECO:0000256" key="3">
    <source>
        <dbReference type="ARBA" id="ARBA00022603"/>
    </source>
</evidence>
<evidence type="ECO:0000256" key="6">
    <source>
        <dbReference type="HAMAP-Rule" id="MF_00735"/>
    </source>
</evidence>
<comment type="function">
    <text evidence="6">Methylates ribosomal protein L11.</text>
</comment>
<keyword evidence="7" id="KW-0687">Ribonucleoprotein</keyword>
<name>A0A7C8HHT6_9FIRM</name>
<keyword evidence="2 6" id="KW-0963">Cytoplasm</keyword>
<dbReference type="CDD" id="cd02440">
    <property type="entry name" value="AdoMet_MTases"/>
    <property type="match status" value="1"/>
</dbReference>